<proteinExistence type="predicted"/>
<sequence>MTQSHWGRPAGLGHFIPIFFNRSVIVSAVASA</sequence>
<gene>
    <name evidence="1" type="ORF">METZ01_LOCUS138995</name>
</gene>
<organism evidence="1">
    <name type="scientific">marine metagenome</name>
    <dbReference type="NCBI Taxonomy" id="408172"/>
    <lineage>
        <taxon>unclassified sequences</taxon>
        <taxon>metagenomes</taxon>
        <taxon>ecological metagenomes</taxon>
    </lineage>
</organism>
<dbReference type="AlphaFoldDB" id="A0A381ZB20"/>
<reference evidence="1" key="1">
    <citation type="submission" date="2018-05" db="EMBL/GenBank/DDBJ databases">
        <authorList>
            <person name="Lanie J.A."/>
            <person name="Ng W.-L."/>
            <person name="Kazmierczak K.M."/>
            <person name="Andrzejewski T.M."/>
            <person name="Davidsen T.M."/>
            <person name="Wayne K.J."/>
            <person name="Tettelin H."/>
            <person name="Glass J.I."/>
            <person name="Rusch D."/>
            <person name="Podicherti R."/>
            <person name="Tsui H.-C.T."/>
            <person name="Winkler M.E."/>
        </authorList>
    </citation>
    <scope>NUCLEOTIDE SEQUENCE</scope>
</reference>
<dbReference type="EMBL" id="UINC01020535">
    <property type="protein sequence ID" value="SVA86141.1"/>
    <property type="molecule type" value="Genomic_DNA"/>
</dbReference>
<name>A0A381ZB20_9ZZZZ</name>
<accession>A0A381ZB20</accession>
<protein>
    <submittedName>
        <fullName evidence="1">Uncharacterized protein</fullName>
    </submittedName>
</protein>
<evidence type="ECO:0000313" key="1">
    <source>
        <dbReference type="EMBL" id="SVA86141.1"/>
    </source>
</evidence>